<comment type="caution">
    <text evidence="1">The sequence shown here is derived from an EMBL/GenBank/DDBJ whole genome shotgun (WGS) entry which is preliminary data.</text>
</comment>
<protein>
    <recommendedName>
        <fullName evidence="3">Fungal-type protein kinase domain-containing protein</fullName>
    </recommendedName>
</protein>
<reference evidence="1" key="1">
    <citation type="submission" date="2020-11" db="EMBL/GenBank/DDBJ databases">
        <authorList>
            <consortium name="DOE Joint Genome Institute"/>
            <person name="Ahrendt S."/>
            <person name="Riley R."/>
            <person name="Andreopoulos W."/>
            <person name="Labutti K."/>
            <person name="Pangilinan J."/>
            <person name="Ruiz-Duenas F.J."/>
            <person name="Barrasa J.M."/>
            <person name="Sanchez-Garcia M."/>
            <person name="Camarero S."/>
            <person name="Miyauchi S."/>
            <person name="Serrano A."/>
            <person name="Linde D."/>
            <person name="Babiker R."/>
            <person name="Drula E."/>
            <person name="Ayuso-Fernandez I."/>
            <person name="Pacheco R."/>
            <person name="Padilla G."/>
            <person name="Ferreira P."/>
            <person name="Barriuso J."/>
            <person name="Kellner H."/>
            <person name="Castanera R."/>
            <person name="Alfaro M."/>
            <person name="Ramirez L."/>
            <person name="Pisabarro A.G."/>
            <person name="Kuo A."/>
            <person name="Tritt A."/>
            <person name="Lipzen A."/>
            <person name="He G."/>
            <person name="Yan M."/>
            <person name="Ng V."/>
            <person name="Cullen D."/>
            <person name="Martin F."/>
            <person name="Rosso M.-N."/>
            <person name="Henrissat B."/>
            <person name="Hibbett D."/>
            <person name="Martinez A.T."/>
            <person name="Grigoriev I.V."/>
        </authorList>
    </citation>
    <scope>NUCLEOTIDE SEQUENCE</scope>
    <source>
        <strain evidence="1">CIRM-BRFM 674</strain>
    </source>
</reference>
<organism evidence="1 2">
    <name type="scientific">Pholiota conissans</name>
    <dbReference type="NCBI Taxonomy" id="109636"/>
    <lineage>
        <taxon>Eukaryota</taxon>
        <taxon>Fungi</taxon>
        <taxon>Dikarya</taxon>
        <taxon>Basidiomycota</taxon>
        <taxon>Agaricomycotina</taxon>
        <taxon>Agaricomycetes</taxon>
        <taxon>Agaricomycetidae</taxon>
        <taxon>Agaricales</taxon>
        <taxon>Agaricineae</taxon>
        <taxon>Strophariaceae</taxon>
        <taxon>Pholiota</taxon>
    </lineage>
</organism>
<dbReference type="AlphaFoldDB" id="A0A9P5Z1M2"/>
<dbReference type="EMBL" id="MU155212">
    <property type="protein sequence ID" value="KAF9479479.1"/>
    <property type="molecule type" value="Genomic_DNA"/>
</dbReference>
<name>A0A9P5Z1M2_9AGAR</name>
<evidence type="ECO:0008006" key="3">
    <source>
        <dbReference type="Google" id="ProtNLM"/>
    </source>
</evidence>
<accession>A0A9P5Z1M2</accession>
<proteinExistence type="predicted"/>
<gene>
    <name evidence="1" type="ORF">BDN70DRAFT_932541</name>
</gene>
<dbReference type="OrthoDB" id="2667789at2759"/>
<dbReference type="Proteomes" id="UP000807469">
    <property type="component" value="Unassembled WGS sequence"/>
</dbReference>
<sequence length="277" mass="32247">MVSDLDDVPDTIKDYWRPVVSTLLVIDLKEDEVSSRKLISAVADTMEDISDRNMMFAVDSKGRDLYCNTGRRRTATWQFMSVNLLLHSNKTQTLEDDRESAFWIVLWMALRYSEYNSEIFPATECTDLFNEFCSGVHIAYITGGHQKMAYLRYYEYWGLLFTGRLEIDDLMAYLSTVLGVRYEAKLSRRHKDYAEDLKRRLLMEKQNGDTNEVEDIQAIIDSSVLCSFQSRMDLLASRDWFTKTLRTMWHEANGQTTKHLSHLGSELALSLYTTRVM</sequence>
<evidence type="ECO:0000313" key="1">
    <source>
        <dbReference type="EMBL" id="KAF9479479.1"/>
    </source>
</evidence>
<keyword evidence="2" id="KW-1185">Reference proteome</keyword>
<evidence type="ECO:0000313" key="2">
    <source>
        <dbReference type="Proteomes" id="UP000807469"/>
    </source>
</evidence>